<reference evidence="1 2" key="1">
    <citation type="journal article" date="2024" name="G3 (Bethesda)">
        <title>Genome assembly of Hibiscus sabdariffa L. provides insights into metabolisms of medicinal natural products.</title>
        <authorList>
            <person name="Kim T."/>
        </authorList>
    </citation>
    <scope>NUCLEOTIDE SEQUENCE [LARGE SCALE GENOMIC DNA]</scope>
    <source>
        <strain evidence="1">TK-2024</strain>
        <tissue evidence="1">Old leaves</tissue>
    </source>
</reference>
<dbReference type="Proteomes" id="UP001396334">
    <property type="component" value="Unassembled WGS sequence"/>
</dbReference>
<sequence length="213" mass="23433">MRGIWGPLIVASILQIVLGFSGLRLNVASIYLRWYVGSGMFFDRFAVTFTAVIVGIYARLLTVDSSVSSFARQREAPSFDAGESFAMMAASFVALIESTGTFIAVSRYASATPLPLPFLAVVSVGRSLFIGLSIPQYFNKYTAFNETINVPFSSEAFVAGLLATFHDVTLHGKDNTTKKDHRMHWWDKFRSLSSIPCPSISTSSSQPISSRYQ</sequence>
<gene>
    <name evidence="1" type="ORF">V6N11_012848</name>
</gene>
<protein>
    <submittedName>
        <fullName evidence="1">Uncharacterized protein</fullName>
    </submittedName>
</protein>
<organism evidence="1 2">
    <name type="scientific">Hibiscus sabdariffa</name>
    <name type="common">roselle</name>
    <dbReference type="NCBI Taxonomy" id="183260"/>
    <lineage>
        <taxon>Eukaryota</taxon>
        <taxon>Viridiplantae</taxon>
        <taxon>Streptophyta</taxon>
        <taxon>Embryophyta</taxon>
        <taxon>Tracheophyta</taxon>
        <taxon>Spermatophyta</taxon>
        <taxon>Magnoliopsida</taxon>
        <taxon>eudicotyledons</taxon>
        <taxon>Gunneridae</taxon>
        <taxon>Pentapetalae</taxon>
        <taxon>rosids</taxon>
        <taxon>malvids</taxon>
        <taxon>Malvales</taxon>
        <taxon>Malvaceae</taxon>
        <taxon>Malvoideae</taxon>
        <taxon>Hibiscus</taxon>
    </lineage>
</organism>
<evidence type="ECO:0000313" key="2">
    <source>
        <dbReference type="Proteomes" id="UP001396334"/>
    </source>
</evidence>
<name>A0ABR1ZYK7_9ROSI</name>
<dbReference type="PANTHER" id="PTHR11119">
    <property type="entry name" value="XANTHINE-URACIL / VITAMIN C PERMEASE FAMILY MEMBER"/>
    <property type="match status" value="1"/>
</dbReference>
<dbReference type="EMBL" id="JBBPBN010000477">
    <property type="protein sequence ID" value="KAK8485820.1"/>
    <property type="molecule type" value="Genomic_DNA"/>
</dbReference>
<keyword evidence="2" id="KW-1185">Reference proteome</keyword>
<comment type="caution">
    <text evidence="1">The sequence shown here is derived from an EMBL/GenBank/DDBJ whole genome shotgun (WGS) entry which is preliminary data.</text>
</comment>
<accession>A0ABR1ZYK7</accession>
<evidence type="ECO:0000313" key="1">
    <source>
        <dbReference type="EMBL" id="KAK8485820.1"/>
    </source>
</evidence>
<proteinExistence type="predicted"/>